<dbReference type="InterPro" id="IPR009003">
    <property type="entry name" value="Peptidase_S1_PA"/>
</dbReference>
<evidence type="ECO:0000259" key="2">
    <source>
        <dbReference type="Pfam" id="PF20028"/>
    </source>
</evidence>
<gene>
    <name evidence="3" type="ORF">GCM10010430_03050</name>
</gene>
<feature type="domain" description="vWA-MoxR associated protein C-terminal" evidence="2">
    <location>
        <begin position="434"/>
        <end position="668"/>
    </location>
</feature>
<evidence type="ECO:0000313" key="3">
    <source>
        <dbReference type="EMBL" id="GAA2227097.1"/>
    </source>
</evidence>
<evidence type="ECO:0000256" key="1">
    <source>
        <dbReference type="SAM" id="MobiDB-lite"/>
    </source>
</evidence>
<dbReference type="RefSeq" id="WP_344634304.1">
    <property type="nucleotide sequence ID" value="NZ_BAAATR010000001.1"/>
</dbReference>
<reference evidence="3 4" key="1">
    <citation type="journal article" date="2019" name="Int. J. Syst. Evol. Microbiol.">
        <title>The Global Catalogue of Microorganisms (GCM) 10K type strain sequencing project: providing services to taxonomists for standard genome sequencing and annotation.</title>
        <authorList>
            <consortium name="The Broad Institute Genomics Platform"/>
            <consortium name="The Broad Institute Genome Sequencing Center for Infectious Disease"/>
            <person name="Wu L."/>
            <person name="Ma J."/>
        </authorList>
    </citation>
    <scope>NUCLEOTIDE SEQUENCE [LARGE SCALE GENOMIC DNA]</scope>
    <source>
        <strain evidence="3 4">JCM 7356</strain>
    </source>
</reference>
<sequence length="692" mass="74906">MAGPRTRDDTMFDETANYLPDQEVTHLPAPAGYGDPARGESSYRDPAPDVPEAPAYGVPLQRDCGGRLDPGADSARQDVSWLTRITTEGPFATTGAGLLISDRRVLTCAHVVQGCVRARVHLAARPDHPPIGATVAVRGPWVERSGGTGDVAVLELDAALSPYTATPARFAPLHGWSGLHAPQLAAYGFPEGHDGGLSSEVRLTRGALRIGGELVQLEHEGTGMPLAPGFSGGPVVLAGTGEVVGIVTAAQDTLWRGVDDRARRHGGVPAVRLGQMLPDEAIARYAPEVADRLPGAAVPADVVRELRLLLADADVAADPLELYRAAAGRLGCPDPPTRPRNLWEAAWYLLSEVPQPVGRLHPVLDFVGRLAESAEDERLRAGLSRWLAAGVPYAGASRGTVPAPGEPVRAAPRRECWRPILVDIQPSGAGTRMFHVSISAIRDGVLGEPHSRTMLSSMLPGFVRERIEEEIGQLEPDGAELIIFALPRKWITQPVHSWARRKDFGPLGADHAVVVVDQLRRANAADRRHLEMKWARMREDHSAALYPIPCHAVPDSKRLYQRLRPVARADLPVLPGPPKGTPYEPLLAAALKAGAPAVMWTQHTCTTDHTYVETCRNRRFLDRLAVELADLQLDDLPRRVRELRHQAEEGEDPGAHWSAGLVLLWEDPQVVPSPHRPYGVAPTAQPPRHPSD</sequence>
<name>A0ABN3DCH6_9ACTN</name>
<feature type="region of interest" description="Disordered" evidence="1">
    <location>
        <begin position="673"/>
        <end position="692"/>
    </location>
</feature>
<dbReference type="Pfam" id="PF13365">
    <property type="entry name" value="Trypsin_2"/>
    <property type="match status" value="1"/>
</dbReference>
<dbReference type="EMBL" id="BAAATR010000001">
    <property type="protein sequence ID" value="GAA2227097.1"/>
    <property type="molecule type" value="Genomic_DNA"/>
</dbReference>
<accession>A0ABN3DCH6</accession>
<comment type="caution">
    <text evidence="3">The sequence shown here is derived from an EMBL/GenBank/DDBJ whole genome shotgun (WGS) entry which is preliminary data.</text>
</comment>
<dbReference type="Pfam" id="PF20028">
    <property type="entry name" value="VMAP-C"/>
    <property type="match status" value="1"/>
</dbReference>
<dbReference type="InterPro" id="IPR045450">
    <property type="entry name" value="VMAP_C"/>
</dbReference>
<dbReference type="SUPFAM" id="SSF50494">
    <property type="entry name" value="Trypsin-like serine proteases"/>
    <property type="match status" value="1"/>
</dbReference>
<keyword evidence="4" id="KW-1185">Reference proteome</keyword>
<feature type="compositionally biased region" description="Basic and acidic residues" evidence="1">
    <location>
        <begin position="37"/>
        <end position="47"/>
    </location>
</feature>
<protein>
    <submittedName>
        <fullName evidence="3">Trypsin-like peptidase domain-containing protein</fullName>
    </submittedName>
</protein>
<dbReference type="Proteomes" id="UP001500305">
    <property type="component" value="Unassembled WGS sequence"/>
</dbReference>
<feature type="region of interest" description="Disordered" evidence="1">
    <location>
        <begin position="1"/>
        <end position="56"/>
    </location>
</feature>
<feature type="compositionally biased region" description="Basic and acidic residues" evidence="1">
    <location>
        <begin position="1"/>
        <end position="10"/>
    </location>
</feature>
<organism evidence="3 4">
    <name type="scientific">Kitasatospora cystarginea</name>
    <dbReference type="NCBI Taxonomy" id="58350"/>
    <lineage>
        <taxon>Bacteria</taxon>
        <taxon>Bacillati</taxon>
        <taxon>Actinomycetota</taxon>
        <taxon>Actinomycetes</taxon>
        <taxon>Kitasatosporales</taxon>
        <taxon>Streptomycetaceae</taxon>
        <taxon>Kitasatospora</taxon>
    </lineage>
</organism>
<dbReference type="Gene3D" id="2.40.10.120">
    <property type="match status" value="1"/>
</dbReference>
<evidence type="ECO:0000313" key="4">
    <source>
        <dbReference type="Proteomes" id="UP001500305"/>
    </source>
</evidence>
<proteinExistence type="predicted"/>